<feature type="chain" id="PRO_5043700061" description="Secreted protein" evidence="1">
    <location>
        <begin position="22"/>
        <end position="157"/>
    </location>
</feature>
<name>A0AAW3ZFE8_9GAMM</name>
<comment type="caution">
    <text evidence="2">The sequence shown here is derived from an EMBL/GenBank/DDBJ whole genome shotgun (WGS) entry which is preliminary data.</text>
</comment>
<evidence type="ECO:0008006" key="4">
    <source>
        <dbReference type="Google" id="ProtNLM"/>
    </source>
</evidence>
<protein>
    <recommendedName>
        <fullName evidence="4">Secreted protein</fullName>
    </recommendedName>
</protein>
<reference evidence="2 3" key="1">
    <citation type="submission" date="2020-09" db="EMBL/GenBank/DDBJ databases">
        <title>Pseudoxanthomonas sp. CAU 1598 isolated from sand of Yaerae Beach.</title>
        <authorList>
            <person name="Kim W."/>
        </authorList>
    </citation>
    <scope>NUCLEOTIDE SEQUENCE [LARGE SCALE GENOMIC DNA]</scope>
    <source>
        <strain evidence="2 3">CAU 1598</strain>
    </source>
</reference>
<dbReference type="Proteomes" id="UP000613768">
    <property type="component" value="Unassembled WGS sequence"/>
</dbReference>
<accession>A0AAW3ZFE8</accession>
<keyword evidence="3" id="KW-1185">Reference proteome</keyword>
<evidence type="ECO:0000313" key="2">
    <source>
        <dbReference type="EMBL" id="MBD8524225.1"/>
    </source>
</evidence>
<dbReference type="RefSeq" id="WP_192027570.1">
    <property type="nucleotide sequence ID" value="NZ_JACYTR010000001.1"/>
</dbReference>
<proteinExistence type="predicted"/>
<feature type="signal peptide" evidence="1">
    <location>
        <begin position="1"/>
        <end position="21"/>
    </location>
</feature>
<dbReference type="AlphaFoldDB" id="A0AAW3ZFE8"/>
<evidence type="ECO:0000256" key="1">
    <source>
        <dbReference type="SAM" id="SignalP"/>
    </source>
</evidence>
<sequence>MTVVRVLLSASLMALSLSAFAAKEQAVVVEPAKFAKQRQSIEAEIANGTRYREIDGEERKAVLSALERLGEQLSKVSAVTELHESDKVAVFNDQELVNSILSRAAADSRMVCRRETQTGSRIPTNVCKTVGQRRREQDAARQIMIQNQGNDVKAPLD</sequence>
<keyword evidence="1" id="KW-0732">Signal</keyword>
<evidence type="ECO:0000313" key="3">
    <source>
        <dbReference type="Proteomes" id="UP000613768"/>
    </source>
</evidence>
<organism evidence="2 3">
    <name type="scientific">Pseudomarimonas arenosa</name>
    <dbReference type="NCBI Taxonomy" id="2774145"/>
    <lineage>
        <taxon>Bacteria</taxon>
        <taxon>Pseudomonadati</taxon>
        <taxon>Pseudomonadota</taxon>
        <taxon>Gammaproteobacteria</taxon>
        <taxon>Lysobacterales</taxon>
        <taxon>Lysobacteraceae</taxon>
        <taxon>Pseudomarimonas</taxon>
    </lineage>
</organism>
<dbReference type="EMBL" id="JACYTR010000001">
    <property type="protein sequence ID" value="MBD8524225.1"/>
    <property type="molecule type" value="Genomic_DNA"/>
</dbReference>
<gene>
    <name evidence="2" type="ORF">IFO71_00570</name>
</gene>